<dbReference type="InterPro" id="IPR013610">
    <property type="entry name" value="ArdC_N"/>
</dbReference>
<dbReference type="Proteomes" id="UP000051048">
    <property type="component" value="Unassembled WGS sequence"/>
</dbReference>
<evidence type="ECO:0000313" key="3">
    <source>
        <dbReference type="EMBL" id="KRL78606.1"/>
    </source>
</evidence>
<dbReference type="OrthoDB" id="9803716at2"/>
<dbReference type="Pfam" id="PF18818">
    <property type="entry name" value="MPTase-PolyVal"/>
    <property type="match status" value="1"/>
</dbReference>
<reference evidence="3 4" key="1">
    <citation type="journal article" date="2015" name="Genome Announc.">
        <title>Expanding the biotechnology potential of lactobacilli through comparative genomics of 213 strains and associated genera.</title>
        <authorList>
            <person name="Sun Z."/>
            <person name="Harris H.M."/>
            <person name="McCann A."/>
            <person name="Guo C."/>
            <person name="Argimon S."/>
            <person name="Zhang W."/>
            <person name="Yang X."/>
            <person name="Jeffery I.B."/>
            <person name="Cooney J.C."/>
            <person name="Kagawa T.F."/>
            <person name="Liu W."/>
            <person name="Song Y."/>
            <person name="Salvetti E."/>
            <person name="Wrobel A."/>
            <person name="Rasinkangas P."/>
            <person name="Parkhill J."/>
            <person name="Rea M.C."/>
            <person name="O'Sullivan O."/>
            <person name="Ritari J."/>
            <person name="Douillard F.P."/>
            <person name="Paul Ross R."/>
            <person name="Yang R."/>
            <person name="Briner A.E."/>
            <person name="Felis G.E."/>
            <person name="de Vos W.M."/>
            <person name="Barrangou R."/>
            <person name="Klaenhammer T.R."/>
            <person name="Caufield P.W."/>
            <person name="Cui Y."/>
            <person name="Zhang H."/>
            <person name="O'Toole P.W."/>
        </authorList>
    </citation>
    <scope>NUCLEOTIDE SEQUENCE [LARGE SCALE GENOMIC DNA]</scope>
    <source>
        <strain evidence="3 4">DSM 15833</strain>
    </source>
</reference>
<evidence type="ECO:0000313" key="4">
    <source>
        <dbReference type="Proteomes" id="UP000051048"/>
    </source>
</evidence>
<dbReference type="Pfam" id="PF08401">
    <property type="entry name" value="ArdcN"/>
    <property type="match status" value="1"/>
</dbReference>
<feature type="domain" description="N-terminal" evidence="1">
    <location>
        <begin position="16"/>
        <end position="108"/>
    </location>
</feature>
<feature type="domain" description="Polyvalent protein metallopeptidase" evidence="2">
    <location>
        <begin position="196"/>
        <end position="287"/>
    </location>
</feature>
<protein>
    <submittedName>
        <fullName evidence="3">Ltrc-like protein</fullName>
    </submittedName>
</protein>
<accession>A0A0R1TD45</accession>
<dbReference type="EMBL" id="AZFH01000144">
    <property type="protein sequence ID" value="KRL78606.1"/>
    <property type="molecule type" value="Genomic_DNA"/>
</dbReference>
<organism evidence="3 4">
    <name type="scientific">Ligilactobacillus equi DSM 15833 = JCM 10991</name>
    <dbReference type="NCBI Taxonomy" id="1423740"/>
    <lineage>
        <taxon>Bacteria</taxon>
        <taxon>Bacillati</taxon>
        <taxon>Bacillota</taxon>
        <taxon>Bacilli</taxon>
        <taxon>Lactobacillales</taxon>
        <taxon>Lactobacillaceae</taxon>
        <taxon>Ligilactobacillus</taxon>
    </lineage>
</organism>
<gene>
    <name evidence="3" type="ORF">FC36_GL001093</name>
</gene>
<proteinExistence type="predicted"/>
<dbReference type="AlphaFoldDB" id="A0A0R1TD45"/>
<dbReference type="Gene3D" id="1.10.10.2910">
    <property type="match status" value="1"/>
</dbReference>
<dbReference type="GO" id="GO:0003697">
    <property type="term" value="F:single-stranded DNA binding"/>
    <property type="evidence" value="ECO:0007669"/>
    <property type="project" value="InterPro"/>
</dbReference>
<evidence type="ECO:0000259" key="1">
    <source>
        <dbReference type="Pfam" id="PF08401"/>
    </source>
</evidence>
<sequence length="320" mass="36397">MLTEAQKLQKQKELEKAQKDVMESIEKATNSPEDMKELLTFLSKYSNYSIKNRILLHRQGAKAVKSYKGWQDAGYQVQKGEKALKIWTPVVIKSFVSNGKKKSLKYATKQEKNLIAQGVLPVSTWVTFNLRACVFDALQTDMPDDELPKLYANKHIDREIDTQKAQEIISSVENVINRLGVTLENPALEEWNGGFAKGYYVPSSKKIVMNPKNTDYEKINVLIHETAHAILHSKNENKVSKELGLKLDENSYEIGELQAEMTAYLTAKSLGMESEEDSVSYMAGWTKNGLKFKEMGYENQEKVLDDVVKVSDYILEEIVK</sequence>
<name>A0A0R1TD45_9LACO</name>
<dbReference type="STRING" id="1423740.FC36_GL001093"/>
<dbReference type="PATRIC" id="fig|1423740.3.peg.1165"/>
<dbReference type="RefSeq" id="WP_056986827.1">
    <property type="nucleotide sequence ID" value="NZ_AZFH01000144.1"/>
</dbReference>
<dbReference type="InterPro" id="IPR041459">
    <property type="entry name" value="MPTase-PolyVal"/>
</dbReference>
<comment type="caution">
    <text evidence="3">The sequence shown here is derived from an EMBL/GenBank/DDBJ whole genome shotgun (WGS) entry which is preliminary data.</text>
</comment>
<evidence type="ECO:0000259" key="2">
    <source>
        <dbReference type="Pfam" id="PF18818"/>
    </source>
</evidence>